<protein>
    <submittedName>
        <fullName evidence="2">Uncharacterized protein</fullName>
    </submittedName>
</protein>
<accession>A0AAU7LG72</accession>
<proteinExistence type="predicted"/>
<organism evidence="2">
    <name type="scientific">Achromobacter sp. HNDS-1</name>
    <dbReference type="NCBI Taxonomy" id="3151598"/>
    <lineage>
        <taxon>Bacteria</taxon>
        <taxon>Pseudomonadati</taxon>
        <taxon>Pseudomonadota</taxon>
        <taxon>Betaproteobacteria</taxon>
        <taxon>Burkholderiales</taxon>
        <taxon>Alcaligenaceae</taxon>
        <taxon>Achromobacter</taxon>
    </lineage>
</organism>
<sequence length="248" mass="26977">MARKMSGRRESLLSDEQVRAITSGLGLLPDAQVQGNEAYLVAFIRLAYSATGRLHGAGTYRSMLKAFGAPFSPSQSTVHAAKLKVESEIASGYSGLVATEGQADARPYAARVVRHDTGEARDPAISALAVQLSHQRARIQHLEADCARMRSELAIAVQERRAAEVALLAVREIADQLLMRNGELGAALAQNARFSEGNRLFALYAIEQSRGEARLLKETLESVQAKRVKEREMLEAYRRAATSGRAAE</sequence>
<reference evidence="2" key="1">
    <citation type="submission" date="2024-05" db="EMBL/GenBank/DDBJ databases">
        <title>Transcriptome analysis of the degradation process of organic nitrogen by two heterotrophic nitrifying and aerobic denitrifying bacteria, Achromobacter sp. HNDS-1 and Enterobacter sp. HNDS-6.</title>
        <authorList>
            <person name="Huang Y."/>
        </authorList>
    </citation>
    <scope>NUCLEOTIDE SEQUENCE</scope>
    <source>
        <strain evidence="2">HNDS-1</strain>
    </source>
</reference>
<evidence type="ECO:0000313" key="2">
    <source>
        <dbReference type="EMBL" id="XBP00382.1"/>
    </source>
</evidence>
<dbReference type="EMBL" id="CP157584">
    <property type="protein sequence ID" value="XBP00382.1"/>
    <property type="molecule type" value="Genomic_DNA"/>
</dbReference>
<dbReference type="RefSeq" id="WP_348995721.1">
    <property type="nucleotide sequence ID" value="NZ_CP157584.1"/>
</dbReference>
<gene>
    <name evidence="2" type="ORF">ABFG95_07890</name>
</gene>
<name>A0AAU7LG72_9BURK</name>
<feature type="coiled-coil region" evidence="1">
    <location>
        <begin position="206"/>
        <end position="240"/>
    </location>
</feature>
<dbReference type="KEGG" id="achh:ABFG95_07890"/>
<dbReference type="AlphaFoldDB" id="A0AAU7LG72"/>
<feature type="coiled-coil region" evidence="1">
    <location>
        <begin position="132"/>
        <end position="159"/>
    </location>
</feature>
<evidence type="ECO:0000256" key="1">
    <source>
        <dbReference type="SAM" id="Coils"/>
    </source>
</evidence>
<keyword evidence="1" id="KW-0175">Coiled coil</keyword>